<keyword evidence="4" id="KW-1185">Reference proteome</keyword>
<dbReference type="Pfam" id="PF04341">
    <property type="entry name" value="DUF485"/>
    <property type="match status" value="1"/>
</dbReference>
<dbReference type="EMBL" id="CP142149">
    <property type="protein sequence ID" value="WSE30086.1"/>
    <property type="molecule type" value="Genomic_DNA"/>
</dbReference>
<dbReference type="InterPro" id="IPR007436">
    <property type="entry name" value="DUF485"/>
</dbReference>
<name>A0ABZ1I8Q7_9PSEU</name>
<sequence>MSPTDTDVSDVSGDPPSDMDWEHVQESAEFRQLRGRLRRFVFPMAALFLAWYLLYVLLADYAHGFMSTKIAGNFTVGLLFGLLQFVSTFLITWLYVRYANRKLDPLSERIREDIENPAAAKESE</sequence>
<feature type="transmembrane region" description="Helical" evidence="2">
    <location>
        <begin position="70"/>
        <end position="96"/>
    </location>
</feature>
<dbReference type="RefSeq" id="WP_326569042.1">
    <property type="nucleotide sequence ID" value="NZ_CP142149.1"/>
</dbReference>
<accession>A0ABZ1I8Q7</accession>
<feature type="compositionally biased region" description="Low complexity" evidence="1">
    <location>
        <begin position="1"/>
        <end position="18"/>
    </location>
</feature>
<keyword evidence="2" id="KW-0812">Transmembrane</keyword>
<protein>
    <submittedName>
        <fullName evidence="3">DUF485 domain-containing protein</fullName>
    </submittedName>
</protein>
<evidence type="ECO:0000313" key="3">
    <source>
        <dbReference type="EMBL" id="WSE30086.1"/>
    </source>
</evidence>
<proteinExistence type="predicted"/>
<feature type="transmembrane region" description="Helical" evidence="2">
    <location>
        <begin position="40"/>
        <end position="58"/>
    </location>
</feature>
<dbReference type="PANTHER" id="PTHR38441">
    <property type="entry name" value="INTEGRAL MEMBRANE PROTEIN-RELATED"/>
    <property type="match status" value="1"/>
</dbReference>
<evidence type="ECO:0000256" key="2">
    <source>
        <dbReference type="SAM" id="Phobius"/>
    </source>
</evidence>
<gene>
    <name evidence="3" type="ORF">VSH64_46090</name>
</gene>
<keyword evidence="2" id="KW-1133">Transmembrane helix</keyword>
<reference evidence="3 4" key="1">
    <citation type="journal article" date="2015" name="Int. J. Syst. Evol. Microbiol.">
        <title>Amycolatopsis rhabdoformis sp. nov., an actinomycete isolated from a tropical forest soil.</title>
        <authorList>
            <person name="Souza W.R."/>
            <person name="Silva R.E."/>
            <person name="Goodfellow M."/>
            <person name="Busarakam K."/>
            <person name="Figueiro F.S."/>
            <person name="Ferreira D."/>
            <person name="Rodrigues-Filho E."/>
            <person name="Moraes L.A.B."/>
            <person name="Zucchi T.D."/>
        </authorList>
    </citation>
    <scope>NUCLEOTIDE SEQUENCE [LARGE SCALE GENOMIC DNA]</scope>
    <source>
        <strain evidence="3 4">NCIMB 14900</strain>
    </source>
</reference>
<feature type="region of interest" description="Disordered" evidence="1">
    <location>
        <begin position="1"/>
        <end position="21"/>
    </location>
</feature>
<dbReference type="PANTHER" id="PTHR38441:SF1">
    <property type="entry name" value="MEMBRANE PROTEIN"/>
    <property type="match status" value="1"/>
</dbReference>
<evidence type="ECO:0000313" key="4">
    <source>
        <dbReference type="Proteomes" id="UP001330812"/>
    </source>
</evidence>
<evidence type="ECO:0000256" key="1">
    <source>
        <dbReference type="SAM" id="MobiDB-lite"/>
    </source>
</evidence>
<organism evidence="3 4">
    <name type="scientific">Amycolatopsis rhabdoformis</name>
    <dbReference type="NCBI Taxonomy" id="1448059"/>
    <lineage>
        <taxon>Bacteria</taxon>
        <taxon>Bacillati</taxon>
        <taxon>Actinomycetota</taxon>
        <taxon>Actinomycetes</taxon>
        <taxon>Pseudonocardiales</taxon>
        <taxon>Pseudonocardiaceae</taxon>
        <taxon>Amycolatopsis</taxon>
    </lineage>
</organism>
<dbReference type="Proteomes" id="UP001330812">
    <property type="component" value="Chromosome"/>
</dbReference>
<keyword evidence="2" id="KW-0472">Membrane</keyword>